<feature type="non-terminal residue" evidence="1">
    <location>
        <position position="65"/>
    </location>
</feature>
<protein>
    <submittedName>
        <fullName evidence="1">30579_t:CDS:1</fullName>
    </submittedName>
</protein>
<name>A0ACA9RY15_9GLOM</name>
<gene>
    <name evidence="1" type="ORF">RPERSI_LOCUS23797</name>
</gene>
<keyword evidence="2" id="KW-1185">Reference proteome</keyword>
<evidence type="ECO:0000313" key="1">
    <source>
        <dbReference type="EMBL" id="CAG8813559.1"/>
    </source>
</evidence>
<proteinExistence type="predicted"/>
<dbReference type="EMBL" id="CAJVQC010075090">
    <property type="protein sequence ID" value="CAG8813559.1"/>
    <property type="molecule type" value="Genomic_DNA"/>
</dbReference>
<dbReference type="Proteomes" id="UP000789920">
    <property type="component" value="Unassembled WGS sequence"/>
</dbReference>
<sequence length="65" mass="7675">MRPITDCEKEVIEEWISKQDHTICFYATNIGTNHHPNFLLQYISLSKDGHKLSKEPKELNSFREL</sequence>
<evidence type="ECO:0000313" key="2">
    <source>
        <dbReference type="Proteomes" id="UP000789920"/>
    </source>
</evidence>
<reference evidence="1" key="1">
    <citation type="submission" date="2021-06" db="EMBL/GenBank/DDBJ databases">
        <authorList>
            <person name="Kallberg Y."/>
            <person name="Tangrot J."/>
            <person name="Rosling A."/>
        </authorList>
    </citation>
    <scope>NUCLEOTIDE SEQUENCE</scope>
    <source>
        <strain evidence="1">MA461A</strain>
    </source>
</reference>
<organism evidence="1 2">
    <name type="scientific">Racocetra persica</name>
    <dbReference type="NCBI Taxonomy" id="160502"/>
    <lineage>
        <taxon>Eukaryota</taxon>
        <taxon>Fungi</taxon>
        <taxon>Fungi incertae sedis</taxon>
        <taxon>Mucoromycota</taxon>
        <taxon>Glomeromycotina</taxon>
        <taxon>Glomeromycetes</taxon>
        <taxon>Diversisporales</taxon>
        <taxon>Gigasporaceae</taxon>
        <taxon>Racocetra</taxon>
    </lineage>
</organism>
<comment type="caution">
    <text evidence="1">The sequence shown here is derived from an EMBL/GenBank/DDBJ whole genome shotgun (WGS) entry which is preliminary data.</text>
</comment>
<accession>A0ACA9RY15</accession>